<dbReference type="EMBL" id="NJHN03000008">
    <property type="protein sequence ID" value="KAH9426578.1"/>
    <property type="molecule type" value="Genomic_DNA"/>
</dbReference>
<protein>
    <submittedName>
        <fullName evidence="2">Uncharacterized protein</fullName>
    </submittedName>
</protein>
<feature type="region of interest" description="Disordered" evidence="1">
    <location>
        <begin position="1"/>
        <end position="25"/>
    </location>
</feature>
<evidence type="ECO:0000256" key="1">
    <source>
        <dbReference type="SAM" id="MobiDB-lite"/>
    </source>
</evidence>
<name>A0ABQ8JVF2_DERPT</name>
<gene>
    <name evidence="2" type="ORF">DERP_002677</name>
</gene>
<evidence type="ECO:0000313" key="2">
    <source>
        <dbReference type="EMBL" id="KAH9426578.1"/>
    </source>
</evidence>
<accession>A0ABQ8JVF2</accession>
<reference evidence="2 3" key="1">
    <citation type="journal article" date="2018" name="J. Allergy Clin. Immunol.">
        <title>High-quality assembly of Dermatophagoides pteronyssinus genome and transcriptome reveals a wide range of novel allergens.</title>
        <authorList>
            <person name="Liu X.Y."/>
            <person name="Yang K.Y."/>
            <person name="Wang M.Q."/>
            <person name="Kwok J.S."/>
            <person name="Zeng X."/>
            <person name="Yang Z."/>
            <person name="Xiao X.J."/>
            <person name="Lau C.P."/>
            <person name="Li Y."/>
            <person name="Huang Z.M."/>
            <person name="Ba J.G."/>
            <person name="Yim A.K."/>
            <person name="Ouyang C.Y."/>
            <person name="Ngai S.M."/>
            <person name="Chan T.F."/>
            <person name="Leung E.L."/>
            <person name="Liu L."/>
            <person name="Liu Z.G."/>
            <person name="Tsui S.K."/>
        </authorList>
    </citation>
    <scope>NUCLEOTIDE SEQUENCE [LARGE SCALE GENOMIC DNA]</scope>
    <source>
        <strain evidence="2">Derp</strain>
    </source>
</reference>
<dbReference type="Proteomes" id="UP000887458">
    <property type="component" value="Unassembled WGS sequence"/>
</dbReference>
<keyword evidence="3" id="KW-1185">Reference proteome</keyword>
<sequence>MATTTISALSSSSSPQKMDLSSSTTLSVWANDCWRLSPSKDN</sequence>
<comment type="caution">
    <text evidence="2">The sequence shown here is derived from an EMBL/GenBank/DDBJ whole genome shotgun (WGS) entry which is preliminary data.</text>
</comment>
<evidence type="ECO:0000313" key="3">
    <source>
        <dbReference type="Proteomes" id="UP000887458"/>
    </source>
</evidence>
<proteinExistence type="predicted"/>
<organism evidence="2 3">
    <name type="scientific">Dermatophagoides pteronyssinus</name>
    <name type="common">European house dust mite</name>
    <dbReference type="NCBI Taxonomy" id="6956"/>
    <lineage>
        <taxon>Eukaryota</taxon>
        <taxon>Metazoa</taxon>
        <taxon>Ecdysozoa</taxon>
        <taxon>Arthropoda</taxon>
        <taxon>Chelicerata</taxon>
        <taxon>Arachnida</taxon>
        <taxon>Acari</taxon>
        <taxon>Acariformes</taxon>
        <taxon>Sarcoptiformes</taxon>
        <taxon>Astigmata</taxon>
        <taxon>Psoroptidia</taxon>
        <taxon>Analgoidea</taxon>
        <taxon>Pyroglyphidae</taxon>
        <taxon>Dermatophagoidinae</taxon>
        <taxon>Dermatophagoides</taxon>
    </lineage>
</organism>
<reference evidence="2 3" key="2">
    <citation type="journal article" date="2022" name="Mol. Biol. Evol.">
        <title>Comparative Genomics Reveals Insights into the Divergent Evolution of Astigmatic Mites and Household Pest Adaptations.</title>
        <authorList>
            <person name="Xiong Q."/>
            <person name="Wan A.T."/>
            <person name="Liu X."/>
            <person name="Fung C.S."/>
            <person name="Xiao X."/>
            <person name="Malainual N."/>
            <person name="Hou J."/>
            <person name="Wang L."/>
            <person name="Wang M."/>
            <person name="Yang K.Y."/>
            <person name="Cui Y."/>
            <person name="Leung E.L."/>
            <person name="Nong W."/>
            <person name="Shin S.K."/>
            <person name="Au S.W."/>
            <person name="Jeong K.Y."/>
            <person name="Chew F.T."/>
            <person name="Hui J.H."/>
            <person name="Leung T.F."/>
            <person name="Tungtrongchitr A."/>
            <person name="Zhong N."/>
            <person name="Liu Z."/>
            <person name="Tsui S.K."/>
        </authorList>
    </citation>
    <scope>NUCLEOTIDE SEQUENCE [LARGE SCALE GENOMIC DNA]</scope>
    <source>
        <strain evidence="2">Derp</strain>
    </source>
</reference>